<dbReference type="EMBL" id="FPBV01000016">
    <property type="protein sequence ID" value="SFU97642.1"/>
    <property type="molecule type" value="Genomic_DNA"/>
</dbReference>
<keyword evidence="4" id="KW-0963">Cytoplasm</keyword>
<protein>
    <recommendedName>
        <fullName evidence="3">tRNA threonylcarbamoyladenosine biosynthesis protein TsaE</fullName>
    </recommendedName>
    <alternativeName>
        <fullName evidence="10">t(6)A37 threonylcarbamoyladenosine biosynthesis protein TsaE</fullName>
    </alternativeName>
</protein>
<dbReference type="InterPro" id="IPR003442">
    <property type="entry name" value="T6A_TsaE"/>
</dbReference>
<organism evidence="11 12">
    <name type="scientific">Alicyclobacillus macrosporangiidus</name>
    <dbReference type="NCBI Taxonomy" id="392015"/>
    <lineage>
        <taxon>Bacteria</taxon>
        <taxon>Bacillati</taxon>
        <taxon>Bacillota</taxon>
        <taxon>Bacilli</taxon>
        <taxon>Bacillales</taxon>
        <taxon>Alicyclobacillaceae</taxon>
        <taxon>Alicyclobacillus</taxon>
    </lineage>
</organism>
<comment type="subcellular location">
    <subcellularLocation>
        <location evidence="1">Cytoplasm</location>
    </subcellularLocation>
</comment>
<evidence type="ECO:0000256" key="5">
    <source>
        <dbReference type="ARBA" id="ARBA00022694"/>
    </source>
</evidence>
<dbReference type="GO" id="GO:0005737">
    <property type="term" value="C:cytoplasm"/>
    <property type="evidence" value="ECO:0007669"/>
    <property type="project" value="UniProtKB-SubCell"/>
</dbReference>
<dbReference type="eggNOG" id="COG0802">
    <property type="taxonomic scope" value="Bacteria"/>
</dbReference>
<evidence type="ECO:0000313" key="12">
    <source>
        <dbReference type="Proteomes" id="UP000183508"/>
    </source>
</evidence>
<dbReference type="AlphaFoldDB" id="A0A1I7KJR3"/>
<dbReference type="GO" id="GO:0046872">
    <property type="term" value="F:metal ion binding"/>
    <property type="evidence" value="ECO:0007669"/>
    <property type="project" value="UniProtKB-KW"/>
</dbReference>
<evidence type="ECO:0000256" key="7">
    <source>
        <dbReference type="ARBA" id="ARBA00022741"/>
    </source>
</evidence>
<dbReference type="RefSeq" id="WP_217647697.1">
    <property type="nucleotide sequence ID" value="NZ_FPBV01000016.1"/>
</dbReference>
<dbReference type="NCBIfam" id="TIGR00150">
    <property type="entry name" value="T6A_YjeE"/>
    <property type="match status" value="1"/>
</dbReference>
<gene>
    <name evidence="11" type="ORF">SAMN05421543_11672</name>
</gene>
<dbReference type="SUPFAM" id="SSF52540">
    <property type="entry name" value="P-loop containing nucleoside triphosphate hydrolases"/>
    <property type="match status" value="1"/>
</dbReference>
<sequence length="168" mass="18293">MKVQQMSITSRGPGETRSLGERLGEILQPGDVILLSGELGAGKTTFCKGVAAGLGVAAEVTSPTFTLIAEYEGRVPLVHMDLYRLWEESGTQAAKQALADLGWEDYLESDAAVLIEWAGPAADGLEDALEVELVAAPLPRVDERELRCRARGPRSQALLDEWVKRWLF</sequence>
<dbReference type="Proteomes" id="UP000183508">
    <property type="component" value="Unassembled WGS sequence"/>
</dbReference>
<dbReference type="GO" id="GO:0005524">
    <property type="term" value="F:ATP binding"/>
    <property type="evidence" value="ECO:0007669"/>
    <property type="project" value="UniProtKB-KW"/>
</dbReference>
<keyword evidence="5" id="KW-0819">tRNA processing</keyword>
<evidence type="ECO:0000256" key="10">
    <source>
        <dbReference type="ARBA" id="ARBA00032441"/>
    </source>
</evidence>
<evidence type="ECO:0000256" key="6">
    <source>
        <dbReference type="ARBA" id="ARBA00022723"/>
    </source>
</evidence>
<reference evidence="12" key="1">
    <citation type="submission" date="2016-10" db="EMBL/GenBank/DDBJ databases">
        <authorList>
            <person name="Varghese N."/>
        </authorList>
    </citation>
    <scope>NUCLEOTIDE SEQUENCE [LARGE SCALE GENOMIC DNA]</scope>
    <source>
        <strain evidence="12">DSM 17980</strain>
    </source>
</reference>
<keyword evidence="6" id="KW-0479">Metal-binding</keyword>
<keyword evidence="7" id="KW-0547">Nucleotide-binding</keyword>
<keyword evidence="9" id="KW-0460">Magnesium</keyword>
<dbReference type="GO" id="GO:0002949">
    <property type="term" value="P:tRNA threonylcarbamoyladenosine modification"/>
    <property type="evidence" value="ECO:0007669"/>
    <property type="project" value="InterPro"/>
</dbReference>
<evidence type="ECO:0000256" key="2">
    <source>
        <dbReference type="ARBA" id="ARBA00007599"/>
    </source>
</evidence>
<evidence type="ECO:0000256" key="8">
    <source>
        <dbReference type="ARBA" id="ARBA00022840"/>
    </source>
</evidence>
<proteinExistence type="inferred from homology"/>
<dbReference type="Gene3D" id="3.40.50.300">
    <property type="entry name" value="P-loop containing nucleotide triphosphate hydrolases"/>
    <property type="match status" value="1"/>
</dbReference>
<evidence type="ECO:0000256" key="4">
    <source>
        <dbReference type="ARBA" id="ARBA00022490"/>
    </source>
</evidence>
<keyword evidence="12" id="KW-1185">Reference proteome</keyword>
<dbReference type="PANTHER" id="PTHR33540:SF2">
    <property type="entry name" value="TRNA THREONYLCARBAMOYLADENOSINE BIOSYNTHESIS PROTEIN TSAE"/>
    <property type="match status" value="1"/>
</dbReference>
<dbReference type="Pfam" id="PF02367">
    <property type="entry name" value="TsaE"/>
    <property type="match status" value="1"/>
</dbReference>
<keyword evidence="8" id="KW-0067">ATP-binding</keyword>
<dbReference type="PANTHER" id="PTHR33540">
    <property type="entry name" value="TRNA THREONYLCARBAMOYLADENOSINE BIOSYNTHESIS PROTEIN TSAE"/>
    <property type="match status" value="1"/>
</dbReference>
<evidence type="ECO:0000256" key="9">
    <source>
        <dbReference type="ARBA" id="ARBA00022842"/>
    </source>
</evidence>
<evidence type="ECO:0000256" key="3">
    <source>
        <dbReference type="ARBA" id="ARBA00019010"/>
    </source>
</evidence>
<name>A0A1I7KJR3_9BACL</name>
<dbReference type="STRING" id="392015.SAMN05421543_11672"/>
<accession>A0A1I7KJR3</accession>
<dbReference type="InterPro" id="IPR027417">
    <property type="entry name" value="P-loop_NTPase"/>
</dbReference>
<evidence type="ECO:0000313" key="11">
    <source>
        <dbReference type="EMBL" id="SFU97642.1"/>
    </source>
</evidence>
<evidence type="ECO:0000256" key="1">
    <source>
        <dbReference type="ARBA" id="ARBA00004496"/>
    </source>
</evidence>
<comment type="similarity">
    <text evidence="2">Belongs to the TsaE family.</text>
</comment>